<dbReference type="Gene3D" id="2.60.120.330">
    <property type="entry name" value="B-lactam Antibiotic, Isopenicillin N Synthase, Chain"/>
    <property type="match status" value="1"/>
</dbReference>
<evidence type="ECO:0000313" key="7">
    <source>
        <dbReference type="Proteomes" id="UP000501690"/>
    </source>
</evidence>
<sequence>MNNSESYPPILRHLSHPRHHQPDGGDPIRESEPDPLPLIDLQLLSHDMNMQKVLEDACKHWGLFRLVNHGIPSTLLTQLQHQAKQLFSLSFESKQASCNAADPVTYFWGTPALTSSGTPLTTAPQNINWFEGFNMSLPHLSQFQPQLPQLHSFRDTVVEYGEHLSRIGRRLFEAMVKKLDLNIEASSSYVAESTGIMRIYRYPKCSNSDVGLGMEVHTDSSVLSILSQENEVSGLELLKDHQWLTVKPVSNTLIVNLGDMMQAISDDKYKSVTHRVKLNNEGERISLCYFVFPDEELEINSSNYRPFTYKQFRTQVQQDIKTVGNKVGLPRFQHTPHSSHENLQK</sequence>
<feature type="domain" description="Fe2OG dioxygenase" evidence="5">
    <location>
        <begin position="192"/>
        <end position="293"/>
    </location>
</feature>
<keyword evidence="7" id="KW-1185">Reference proteome</keyword>
<keyword evidence="6" id="KW-0223">Dioxygenase</keyword>
<dbReference type="PANTHER" id="PTHR47990">
    <property type="entry name" value="2-OXOGLUTARATE (2OG) AND FE(II)-DEPENDENT OXYGENASE SUPERFAMILY PROTEIN-RELATED"/>
    <property type="match status" value="1"/>
</dbReference>
<dbReference type="Pfam" id="PF14226">
    <property type="entry name" value="DIOX_N"/>
    <property type="match status" value="1"/>
</dbReference>
<comment type="similarity">
    <text evidence="3">Belongs to the iron/ascorbate-dependent oxidoreductase family.</text>
</comment>
<evidence type="ECO:0000256" key="1">
    <source>
        <dbReference type="ARBA" id="ARBA00022723"/>
    </source>
</evidence>
<name>A0A4D6MLN1_VIGUN</name>
<dbReference type="InterPro" id="IPR005123">
    <property type="entry name" value="Oxoglu/Fe-dep_dioxygenase_dom"/>
</dbReference>
<dbReference type="InterPro" id="IPR050231">
    <property type="entry name" value="Iron_ascorbate_oxido_reductase"/>
</dbReference>
<keyword evidence="2 3" id="KW-0408">Iron</keyword>
<dbReference type="GO" id="GO:0046872">
    <property type="term" value="F:metal ion binding"/>
    <property type="evidence" value="ECO:0007669"/>
    <property type="project" value="UniProtKB-KW"/>
</dbReference>
<gene>
    <name evidence="6" type="ORF">DEO72_LG7g2198</name>
</gene>
<accession>A0A4D6MLN1</accession>
<evidence type="ECO:0000259" key="5">
    <source>
        <dbReference type="PROSITE" id="PS51471"/>
    </source>
</evidence>
<evidence type="ECO:0000256" key="3">
    <source>
        <dbReference type="RuleBase" id="RU003682"/>
    </source>
</evidence>
<dbReference type="Pfam" id="PF03171">
    <property type="entry name" value="2OG-FeII_Oxy"/>
    <property type="match status" value="1"/>
</dbReference>
<feature type="compositionally biased region" description="Basic and acidic residues" evidence="4">
    <location>
        <begin position="20"/>
        <end position="32"/>
    </location>
</feature>
<dbReference type="SUPFAM" id="SSF51197">
    <property type="entry name" value="Clavaminate synthase-like"/>
    <property type="match status" value="1"/>
</dbReference>
<organism evidence="6 7">
    <name type="scientific">Vigna unguiculata</name>
    <name type="common">Cowpea</name>
    <dbReference type="NCBI Taxonomy" id="3917"/>
    <lineage>
        <taxon>Eukaryota</taxon>
        <taxon>Viridiplantae</taxon>
        <taxon>Streptophyta</taxon>
        <taxon>Embryophyta</taxon>
        <taxon>Tracheophyta</taxon>
        <taxon>Spermatophyta</taxon>
        <taxon>Magnoliopsida</taxon>
        <taxon>eudicotyledons</taxon>
        <taxon>Gunneridae</taxon>
        <taxon>Pentapetalae</taxon>
        <taxon>rosids</taxon>
        <taxon>fabids</taxon>
        <taxon>Fabales</taxon>
        <taxon>Fabaceae</taxon>
        <taxon>Papilionoideae</taxon>
        <taxon>50 kb inversion clade</taxon>
        <taxon>NPAAA clade</taxon>
        <taxon>indigoferoid/millettioid clade</taxon>
        <taxon>Phaseoleae</taxon>
        <taxon>Vigna</taxon>
    </lineage>
</organism>
<dbReference type="InterPro" id="IPR026992">
    <property type="entry name" value="DIOX_N"/>
</dbReference>
<dbReference type="PRINTS" id="PR00682">
    <property type="entry name" value="IPNSYNTHASE"/>
</dbReference>
<dbReference type="GO" id="GO:0051213">
    <property type="term" value="F:dioxygenase activity"/>
    <property type="evidence" value="ECO:0007669"/>
    <property type="project" value="UniProtKB-KW"/>
</dbReference>
<protein>
    <submittedName>
        <fullName evidence="6">Gibberellin 3-beta-dioxygenase</fullName>
    </submittedName>
</protein>
<proteinExistence type="inferred from homology"/>
<keyword evidence="1 3" id="KW-0479">Metal-binding</keyword>
<keyword evidence="3" id="KW-0560">Oxidoreductase</keyword>
<evidence type="ECO:0000256" key="4">
    <source>
        <dbReference type="SAM" id="MobiDB-lite"/>
    </source>
</evidence>
<dbReference type="EMBL" id="CP039351">
    <property type="protein sequence ID" value="QCE00907.1"/>
    <property type="molecule type" value="Genomic_DNA"/>
</dbReference>
<dbReference type="InterPro" id="IPR044861">
    <property type="entry name" value="IPNS-like_FE2OG_OXY"/>
</dbReference>
<dbReference type="InterPro" id="IPR027443">
    <property type="entry name" value="IPNS-like_sf"/>
</dbReference>
<dbReference type="Proteomes" id="UP000501690">
    <property type="component" value="Linkage Group LG7"/>
</dbReference>
<evidence type="ECO:0000313" key="6">
    <source>
        <dbReference type="EMBL" id="QCE00907.1"/>
    </source>
</evidence>
<evidence type="ECO:0000256" key="2">
    <source>
        <dbReference type="ARBA" id="ARBA00023004"/>
    </source>
</evidence>
<dbReference type="PROSITE" id="PS51471">
    <property type="entry name" value="FE2OG_OXY"/>
    <property type="match status" value="1"/>
</dbReference>
<reference evidence="6 7" key="1">
    <citation type="submission" date="2019-04" db="EMBL/GenBank/DDBJ databases">
        <title>An improved genome assembly and genetic linkage map for asparagus bean, Vigna unguiculata ssp. sesquipedialis.</title>
        <authorList>
            <person name="Xia Q."/>
            <person name="Zhang R."/>
            <person name="Dong Y."/>
        </authorList>
    </citation>
    <scope>NUCLEOTIDE SEQUENCE [LARGE SCALE GENOMIC DNA]</scope>
    <source>
        <tissue evidence="6">Leaf</tissue>
    </source>
</reference>
<dbReference type="AlphaFoldDB" id="A0A4D6MLN1"/>
<feature type="region of interest" description="Disordered" evidence="4">
    <location>
        <begin position="1"/>
        <end position="35"/>
    </location>
</feature>